<evidence type="ECO:0000313" key="1">
    <source>
        <dbReference type="EMBL" id="MDQ0481080.1"/>
    </source>
</evidence>
<dbReference type="GeneID" id="301327369"/>
<reference evidence="1" key="1">
    <citation type="submission" date="2023-07" db="EMBL/GenBank/DDBJ databases">
        <title>Genomic Encyclopedia of Type Strains, Phase IV (KMG-IV): sequencing the most valuable type-strain genomes for metagenomic binning, comparative biology and taxonomic classification.</title>
        <authorList>
            <person name="Goeker M."/>
        </authorList>
    </citation>
    <scope>NUCLEOTIDE SEQUENCE [LARGE SCALE GENOMIC DNA]</scope>
    <source>
        <strain evidence="1">JSM 076093</strain>
    </source>
</reference>
<keyword evidence="2" id="KW-1185">Reference proteome</keyword>
<dbReference type="RefSeq" id="WP_301551824.1">
    <property type="nucleotide sequence ID" value="NZ_JAQRMZ010000005.1"/>
</dbReference>
<gene>
    <name evidence="1" type="ORF">QO000_000033</name>
</gene>
<sequence length="501" mass="58183">MLGYRRADLDLANELYSSQVKVEIQKVENEYVGRLMHALKELKQEVYSYYEGDQLLTEETDLFIKICRRVVVTLSNYSTYFKECDEMIVKYFTLTKRDIYAELFKEKVEPIIALLKILRKKQSNSYIETLQKLFTDKMSIEKTYILTKKKPLNDFVTINGMNYKIMLDKEFVNLGVFADAVIFLGTPNYFSRKFSEIFYGKHTMFLGYSCFESRLVKNKSFSDLVSHEYQISTKYKGVSLDKGYSGLNYRDTFLNIKENKSEEAVIKQIENINVLPEKKVEVKLATISNKNYVFLPILEEINLIDKYSLKISQAKVIDLSIGDLLVLRNQNGSNLIKEVANSILGTNAKRYRERTEKWKKKLRFNVNKKGIKTVSRILTDRYNISVATENNIKNWISTYSIKPSRLNELLTALKFNVKDKEEILEAAEETVSAHISAGHLISQALMKELDKNLESVIDENGFYTFESKEFEGASFNIEEIIDISNGTYFIPEDYVLKVIKE</sequence>
<organism evidence="1 2">
    <name type="scientific">Guptibacillus hwajinpoensis</name>
    <dbReference type="NCBI Taxonomy" id="208199"/>
    <lineage>
        <taxon>Bacteria</taxon>
        <taxon>Bacillati</taxon>
        <taxon>Bacillota</taxon>
        <taxon>Bacilli</taxon>
        <taxon>Bacillales</taxon>
        <taxon>Guptibacillaceae</taxon>
        <taxon>Guptibacillus</taxon>
    </lineage>
</organism>
<protein>
    <submittedName>
        <fullName evidence="1">Uncharacterized protein</fullName>
    </submittedName>
</protein>
<accession>A0ABU0JVF2</accession>
<comment type="caution">
    <text evidence="1">The sequence shown here is derived from an EMBL/GenBank/DDBJ whole genome shotgun (WGS) entry which is preliminary data.</text>
</comment>
<dbReference type="Proteomes" id="UP001226720">
    <property type="component" value="Unassembled WGS sequence"/>
</dbReference>
<proteinExistence type="predicted"/>
<evidence type="ECO:0000313" key="2">
    <source>
        <dbReference type="Proteomes" id="UP001226720"/>
    </source>
</evidence>
<name>A0ABU0JVF2_9BACL</name>
<dbReference type="EMBL" id="JAUSWM010000001">
    <property type="protein sequence ID" value="MDQ0481080.1"/>
    <property type="molecule type" value="Genomic_DNA"/>
</dbReference>